<reference evidence="4" key="1">
    <citation type="journal article" date="2014" name="MBio">
        <title>Analysis of a food-borne fungal pathogen outbreak: virulence and genome of a Mucor circinelloides isolate from yogurt.</title>
        <authorList>
            <person name="Lee S.C."/>
            <person name="Billmyre R.B."/>
            <person name="Li A."/>
            <person name="Carson S."/>
            <person name="Sykes S.M."/>
            <person name="Huh E.Y."/>
            <person name="Mieczkowski P."/>
            <person name="Ko D.C."/>
            <person name="Cuomo C.A."/>
            <person name="Heitman J."/>
        </authorList>
    </citation>
    <scope>NUCLEOTIDE SEQUENCE</scope>
    <source>
        <strain evidence="4">Mucho</strain>
    </source>
</reference>
<dbReference type="EMBL" id="KJ999721">
    <property type="protein sequence ID" value="AIT18242.1"/>
    <property type="molecule type" value="Genomic_DNA"/>
</dbReference>
<dbReference type="SUPFAM" id="SSF47336">
    <property type="entry name" value="ACP-like"/>
    <property type="match status" value="1"/>
</dbReference>
<dbReference type="Pfam" id="PF07993">
    <property type="entry name" value="NAD_binding_4"/>
    <property type="match status" value="1"/>
</dbReference>
<organism evidence="4">
    <name type="scientific">Mucor circinelloides</name>
    <name type="common">Mucor griseo-roseus</name>
    <dbReference type="NCBI Taxonomy" id="36080"/>
    <lineage>
        <taxon>Eukaryota</taxon>
        <taxon>Fungi</taxon>
        <taxon>Fungi incertae sedis</taxon>
        <taxon>Mucoromycota</taxon>
        <taxon>Mucoromycotina</taxon>
        <taxon>Mucoromycetes</taxon>
        <taxon>Mucorales</taxon>
        <taxon>Mucorineae</taxon>
        <taxon>Mucoraceae</taxon>
        <taxon>Mucor</taxon>
    </lineage>
</organism>
<dbReference type="InterPro" id="IPR036291">
    <property type="entry name" value="NAD(P)-bd_dom_sf"/>
</dbReference>
<dbReference type="PROSITE" id="PS00455">
    <property type="entry name" value="AMP_BINDING"/>
    <property type="match status" value="1"/>
</dbReference>
<evidence type="ECO:0000256" key="1">
    <source>
        <dbReference type="ARBA" id="ARBA00022450"/>
    </source>
</evidence>
<evidence type="ECO:0000313" key="4">
    <source>
        <dbReference type="EMBL" id="AIT18242.1"/>
    </source>
</evidence>
<dbReference type="PANTHER" id="PTHR43439:SF2">
    <property type="entry name" value="ENZYME, PUTATIVE (JCVI)-RELATED"/>
    <property type="match status" value="1"/>
</dbReference>
<dbReference type="Pfam" id="PF00501">
    <property type="entry name" value="AMP-binding"/>
    <property type="match status" value="1"/>
</dbReference>
<protein>
    <submittedName>
        <fullName evidence="4">SmoF</fullName>
    </submittedName>
</protein>
<dbReference type="PANTHER" id="PTHR43439">
    <property type="entry name" value="PHENYLACETATE-COENZYME A LIGASE"/>
    <property type="match status" value="1"/>
</dbReference>
<dbReference type="AlphaFoldDB" id="A0A097F6Z2"/>
<evidence type="ECO:0000256" key="2">
    <source>
        <dbReference type="ARBA" id="ARBA00022553"/>
    </source>
</evidence>
<keyword evidence="2" id="KW-0597">Phosphoprotein</keyword>
<dbReference type="InterPro" id="IPR020806">
    <property type="entry name" value="PKS_PP-bd"/>
</dbReference>
<dbReference type="Pfam" id="PF23562">
    <property type="entry name" value="AMP-binding_C_3"/>
    <property type="match status" value="1"/>
</dbReference>
<dbReference type="GO" id="GO:0031177">
    <property type="term" value="F:phosphopantetheine binding"/>
    <property type="evidence" value="ECO:0007669"/>
    <property type="project" value="InterPro"/>
</dbReference>
<name>A0A097F6Z2_MUCCI</name>
<keyword evidence="1" id="KW-0596">Phosphopantetheine</keyword>
<sequence>MSTLNAPASVNFATSQSVPQHFKSFTNYMNEQTKIHADKVFARYYSQNGFKSLTYADVDRLATNLACKWAYAVQDVDVVSFISDHNVCYLIIMLALLKLRMPMFTISPRNSEAAAIDLLKKTESKLLITEAKYESIGKAAAAQVADVNLIVISPFDIDHLVKQPLNPNFQEFLNFDFSDKDINKTAIICHSSGTTSFPKPVKFSNNYIFYAINAFEVLINANDKLDSLTDEDVILPIAPLFHTFGLFTIFSVTTFGGSVVFLEKLPATQKEIFRAFEDNNVTMFAAPPIIYEQMAHHLKQTNDFTAAQRLKYAITGGAALKYEIFEWFHGNCINVRSMYGSTESNTIMACDLDRRSKNYRYLRLFQRDSQGQAYGSFEVNDESEPNIKHLYIHAGSPFLGIHVANRADGGYSTQDLFVESTDFPGYYKYIGRRDDTLVMENGEKTNPVPMETTIRQSPMVEQAAVIGHGRQCTAALIQLNSELAKYSSDEEIHKAVYDAVKKANNECPNHSKIFPQMVKILSLDHELPITAKGTIMRKKAELTYQDAVEKLYKDFLERSRSHVHASVDYDTSAWTAQQTEDFLIDSAAEVLDIPSSIIRDHPKSLFHLGLNSINAIQLRNRICEYFDDVAPNFIYQHYSIKSMCNALMSNKREDIQEQTEMRYQQTQRLAESYIKRAKRDFPRASNQYTKSKPKVVLLTGATGSVGSSILRELLQDPTIEKVYCCVRGEDHELKNRLVEAITSRSLDASLLETDRVEILPMRFHEPLLGLSEEHYHQLKKEVTIVQHCAWLLNFNMTIDHFDKECIQPFYNLLKFAYNETNPMHVHFISSISASALLGNEIAEEPLPLDSHVAMPLGYSQVCNKSFGFELAISKFVVETLLNYLTAEKNFPCYIERLGQVCGDSINGVWNVSEQYPLMFIGGGSIMKKMPRLNTEIDWIPSNFAAAAIVDIMSKTSHLPANTDESIYHIVNPHLIPWHDVLTTMKKSGMEFDIVEPAVWVEELAKDDTNPAFRLMSFYKDNFKGSFRMAVWKTEKTCALAPILSQSPVLDISLFRKYLKHWELVGFYKPSH</sequence>
<dbReference type="InterPro" id="IPR009081">
    <property type="entry name" value="PP-bd_ACP"/>
</dbReference>
<accession>A0A097F6Z2</accession>
<dbReference type="SUPFAM" id="SSF51735">
    <property type="entry name" value="NAD(P)-binding Rossmann-fold domains"/>
    <property type="match status" value="1"/>
</dbReference>
<dbReference type="InterPro" id="IPR000873">
    <property type="entry name" value="AMP-dep_synth/lig_dom"/>
</dbReference>
<dbReference type="Gene3D" id="3.40.50.720">
    <property type="entry name" value="NAD(P)-binding Rossmann-like Domain"/>
    <property type="match status" value="1"/>
</dbReference>
<dbReference type="InterPro" id="IPR006162">
    <property type="entry name" value="Ppantetheine_attach_site"/>
</dbReference>
<dbReference type="Pfam" id="PF00550">
    <property type="entry name" value="PP-binding"/>
    <property type="match status" value="1"/>
</dbReference>
<dbReference type="Gene3D" id="1.10.1200.10">
    <property type="entry name" value="ACP-like"/>
    <property type="match status" value="1"/>
</dbReference>
<dbReference type="InterPro" id="IPR013120">
    <property type="entry name" value="FAR_NAD-bd"/>
</dbReference>
<dbReference type="Gene3D" id="3.40.50.12780">
    <property type="entry name" value="N-terminal domain of ligase-like"/>
    <property type="match status" value="1"/>
</dbReference>
<dbReference type="InterPro" id="IPR042099">
    <property type="entry name" value="ANL_N_sf"/>
</dbReference>
<dbReference type="InterPro" id="IPR036736">
    <property type="entry name" value="ACP-like_sf"/>
</dbReference>
<dbReference type="InterPro" id="IPR020845">
    <property type="entry name" value="AMP-binding_CS"/>
</dbReference>
<dbReference type="PROSITE" id="PS00012">
    <property type="entry name" value="PHOSPHOPANTETHEINE"/>
    <property type="match status" value="1"/>
</dbReference>
<dbReference type="SMART" id="SM00823">
    <property type="entry name" value="PKS_PP"/>
    <property type="match status" value="1"/>
</dbReference>
<feature type="domain" description="Polyketide synthase-like phosphopantetheine-binding" evidence="3">
    <location>
        <begin position="580"/>
        <end position="651"/>
    </location>
</feature>
<dbReference type="InterPro" id="IPR051414">
    <property type="entry name" value="Adenylate-forming_Reductase"/>
</dbReference>
<proteinExistence type="predicted"/>
<dbReference type="SUPFAM" id="SSF56801">
    <property type="entry name" value="Acetyl-CoA synthetase-like"/>
    <property type="match status" value="1"/>
</dbReference>
<evidence type="ECO:0000259" key="3">
    <source>
        <dbReference type="SMART" id="SM00823"/>
    </source>
</evidence>